<evidence type="ECO:0000256" key="3">
    <source>
        <dbReference type="ARBA" id="ARBA00023274"/>
    </source>
</evidence>
<keyword evidence="2" id="KW-0689">Ribosomal protein</keyword>
<feature type="domain" description="S1 motif" evidence="4">
    <location>
        <begin position="417"/>
        <end position="480"/>
    </location>
</feature>
<dbReference type="InterPro" id="IPR003029">
    <property type="entry name" value="S1_domain"/>
</dbReference>
<dbReference type="SMART" id="SM00316">
    <property type="entry name" value="S1"/>
    <property type="match status" value="2"/>
</dbReference>
<dbReference type="InterPro" id="IPR012340">
    <property type="entry name" value="NA-bd_OB-fold"/>
</dbReference>
<evidence type="ECO:0000259" key="4">
    <source>
        <dbReference type="PROSITE" id="PS50126"/>
    </source>
</evidence>
<evidence type="ECO:0000256" key="1">
    <source>
        <dbReference type="ARBA" id="ARBA00006767"/>
    </source>
</evidence>
<dbReference type="RefSeq" id="WP_344529356.1">
    <property type="nucleotide sequence ID" value="NZ_BAAAPE010000009.1"/>
</dbReference>
<dbReference type="Gene3D" id="2.40.50.140">
    <property type="entry name" value="Nucleic acid-binding proteins"/>
    <property type="match status" value="2"/>
</dbReference>
<dbReference type="Proteomes" id="UP001500016">
    <property type="component" value="Unassembled WGS sequence"/>
</dbReference>
<name>A0ABP5HJF7_9ACTN</name>
<organism evidence="5 6">
    <name type="scientific">Streptomyces albiaxialis</name>
    <dbReference type="NCBI Taxonomy" id="329523"/>
    <lineage>
        <taxon>Bacteria</taxon>
        <taxon>Bacillati</taxon>
        <taxon>Actinomycetota</taxon>
        <taxon>Actinomycetes</taxon>
        <taxon>Kitasatosporales</taxon>
        <taxon>Streptomycetaceae</taxon>
        <taxon>Streptomyces</taxon>
    </lineage>
</organism>
<dbReference type="PANTHER" id="PTHR10724:SF7">
    <property type="entry name" value="SMALL RIBOSOMAL SUBUNIT PROTEIN BS1C"/>
    <property type="match status" value="1"/>
</dbReference>
<keyword evidence="3" id="KW-0687">Ribonucleoprotein</keyword>
<dbReference type="Pfam" id="PF00575">
    <property type="entry name" value="S1"/>
    <property type="match status" value="1"/>
</dbReference>
<sequence>MTSSLWRLSPRTHDFASREATAAACVAAVAGFALDAGADELTLDNPMAEGFFSFSTRGAWRGNGLAGLFPADLSGYHDGARVPLATGLGLVRAMVLREGAWCRLRGGGGFFAHVGEHAEIHVGAARALDGAAARARTLGLRAQKATRSPYDPESDTLDVRPPADDAFWARVRRLVAERGAVLLEEQHAGHARRWHRLAADGEADAVRGRLAPRARLAVWPDLSEDIRAVRAAVRASERLALLVQRDADGHVRAPRVAEPWMGAELAHAQIPEGPGRRAGLVPLGDPARHALLTGLVPDADGVVRARWRADRTPADERRALLGSLRPGDVVTGTVVSGLDDVGVHVDLDRPRGEGLGFLRVPEMAWERFESVDEVAPVGREIRAEVLHVDWSAERVGLSVKALLPDPWDPFAAAHRPGDTVNGTVVARIPPGTLVRLAPGIEGLLPDADGTDGADRTPGAAVRVTLAELDRERRRILLTEAD</sequence>
<evidence type="ECO:0000313" key="6">
    <source>
        <dbReference type="Proteomes" id="UP001500016"/>
    </source>
</evidence>
<gene>
    <name evidence="5" type="ORF">GCM10009801_36420</name>
</gene>
<comment type="caution">
    <text evidence="5">The sequence shown here is derived from an EMBL/GenBank/DDBJ whole genome shotgun (WGS) entry which is preliminary data.</text>
</comment>
<protein>
    <recommendedName>
        <fullName evidence="4">S1 motif domain-containing protein</fullName>
    </recommendedName>
</protein>
<dbReference type="SUPFAM" id="SSF50249">
    <property type="entry name" value="Nucleic acid-binding proteins"/>
    <property type="match status" value="2"/>
</dbReference>
<evidence type="ECO:0000313" key="5">
    <source>
        <dbReference type="EMBL" id="GAA2079114.1"/>
    </source>
</evidence>
<comment type="similarity">
    <text evidence="1">Belongs to the bacterial ribosomal protein bS1 family.</text>
</comment>
<dbReference type="InterPro" id="IPR050437">
    <property type="entry name" value="Ribos_protein_bS1-like"/>
</dbReference>
<dbReference type="PROSITE" id="PS50126">
    <property type="entry name" value="S1"/>
    <property type="match status" value="2"/>
</dbReference>
<keyword evidence="6" id="KW-1185">Reference proteome</keyword>
<reference evidence="6" key="1">
    <citation type="journal article" date="2019" name="Int. J. Syst. Evol. Microbiol.">
        <title>The Global Catalogue of Microorganisms (GCM) 10K type strain sequencing project: providing services to taxonomists for standard genome sequencing and annotation.</title>
        <authorList>
            <consortium name="The Broad Institute Genomics Platform"/>
            <consortium name="The Broad Institute Genome Sequencing Center for Infectious Disease"/>
            <person name="Wu L."/>
            <person name="Ma J."/>
        </authorList>
    </citation>
    <scope>NUCLEOTIDE SEQUENCE [LARGE SCALE GENOMIC DNA]</scope>
    <source>
        <strain evidence="6">JCM 15478</strain>
    </source>
</reference>
<proteinExistence type="inferred from homology"/>
<dbReference type="PANTHER" id="PTHR10724">
    <property type="entry name" value="30S RIBOSOMAL PROTEIN S1"/>
    <property type="match status" value="1"/>
</dbReference>
<accession>A0ABP5HJF7</accession>
<dbReference type="EMBL" id="BAAAPE010000009">
    <property type="protein sequence ID" value="GAA2079114.1"/>
    <property type="molecule type" value="Genomic_DNA"/>
</dbReference>
<feature type="domain" description="S1 motif" evidence="4">
    <location>
        <begin position="327"/>
        <end position="400"/>
    </location>
</feature>
<evidence type="ECO:0000256" key="2">
    <source>
        <dbReference type="ARBA" id="ARBA00022980"/>
    </source>
</evidence>